<organism evidence="7">
    <name type="scientific">uncultured Sporomusa sp</name>
    <dbReference type="NCBI Taxonomy" id="307249"/>
    <lineage>
        <taxon>Bacteria</taxon>
        <taxon>Bacillati</taxon>
        <taxon>Bacillota</taxon>
        <taxon>Negativicutes</taxon>
        <taxon>Selenomonadales</taxon>
        <taxon>Sporomusaceae</taxon>
        <taxon>Sporomusa</taxon>
        <taxon>environmental samples</taxon>
    </lineage>
</organism>
<accession>A0A212LVD1</accession>
<dbReference type="AlphaFoldDB" id="A0A212LVD1"/>
<evidence type="ECO:0000313" key="7">
    <source>
        <dbReference type="EMBL" id="SCM81472.1"/>
    </source>
</evidence>
<dbReference type="CDD" id="cd16914">
    <property type="entry name" value="EcfT"/>
    <property type="match status" value="1"/>
</dbReference>
<dbReference type="EMBL" id="FMJE01000003">
    <property type="protein sequence ID" value="SCM81472.1"/>
    <property type="molecule type" value="Genomic_DNA"/>
</dbReference>
<feature type="transmembrane region" description="Helical" evidence="6">
    <location>
        <begin position="42"/>
        <end position="73"/>
    </location>
</feature>
<evidence type="ECO:0000256" key="1">
    <source>
        <dbReference type="ARBA" id="ARBA00004141"/>
    </source>
</evidence>
<proteinExistence type="predicted"/>
<keyword evidence="3 6" id="KW-0812">Transmembrane</keyword>
<keyword evidence="5 6" id="KW-0472">Membrane</keyword>
<reference evidence="7" key="1">
    <citation type="submission" date="2016-08" db="EMBL/GenBank/DDBJ databases">
        <authorList>
            <person name="Seilhamer J.J."/>
        </authorList>
    </citation>
    <scope>NUCLEOTIDE SEQUENCE</scope>
    <source>
        <strain evidence="7">86</strain>
    </source>
</reference>
<evidence type="ECO:0000256" key="4">
    <source>
        <dbReference type="ARBA" id="ARBA00022989"/>
    </source>
</evidence>
<dbReference type="PANTHER" id="PTHR34857:SF2">
    <property type="entry name" value="SLL0384 PROTEIN"/>
    <property type="match status" value="1"/>
</dbReference>
<dbReference type="InterPro" id="IPR003339">
    <property type="entry name" value="ABC/ECF_trnsptr_transmembrane"/>
</dbReference>
<dbReference type="RefSeq" id="WP_288184500.1">
    <property type="nucleotide sequence ID" value="NZ_LT608335.1"/>
</dbReference>
<protein>
    <recommendedName>
        <fullName evidence="8">Energy-coupling factor transporter transmembrane protein EcfT</fullName>
    </recommendedName>
</protein>
<gene>
    <name evidence="7" type="ORF">KL86SPO_31651</name>
</gene>
<sequence length="274" mass="30417">MQQLETVIRQEASGSFATAQGRCFFPVDRRKGLQDTDPRIKILMSLVFSTIVFLTAQKITMHAFCLAAFVLILFSGRQRIGVKFLLAYAFCSILDVVTALVAAESLRVVLGIIVYSFMKFIPVIMLGSWLASTIKVNEFMAALEQMRLPKPVIIPLAVLLRFLPTVKEELGYISDTMKMRNIELSCRGILLNPVRTMEYILVPLLMRSVKVADELSAAALTRGIDSENRRTSLREVRILPSDGIIAAGFILLALSLWYLDKNVFPGLTLGGLGA</sequence>
<dbReference type="Pfam" id="PF02361">
    <property type="entry name" value="CbiQ"/>
    <property type="match status" value="1"/>
</dbReference>
<evidence type="ECO:0000256" key="6">
    <source>
        <dbReference type="SAM" id="Phobius"/>
    </source>
</evidence>
<dbReference type="PANTHER" id="PTHR34857">
    <property type="entry name" value="SLL0384 PROTEIN"/>
    <property type="match status" value="1"/>
</dbReference>
<feature type="transmembrane region" description="Helical" evidence="6">
    <location>
        <begin position="109"/>
        <end position="131"/>
    </location>
</feature>
<comment type="subcellular location">
    <subcellularLocation>
        <location evidence="1">Membrane</location>
        <topology evidence="1">Multi-pass membrane protein</topology>
    </subcellularLocation>
</comment>
<feature type="transmembrane region" description="Helical" evidence="6">
    <location>
        <begin position="85"/>
        <end position="103"/>
    </location>
</feature>
<dbReference type="GO" id="GO:0005886">
    <property type="term" value="C:plasma membrane"/>
    <property type="evidence" value="ECO:0007669"/>
    <property type="project" value="UniProtKB-ARBA"/>
</dbReference>
<feature type="transmembrane region" description="Helical" evidence="6">
    <location>
        <begin position="238"/>
        <end position="259"/>
    </location>
</feature>
<dbReference type="InterPro" id="IPR051611">
    <property type="entry name" value="ECF_transporter_component"/>
</dbReference>
<evidence type="ECO:0000256" key="3">
    <source>
        <dbReference type="ARBA" id="ARBA00022692"/>
    </source>
</evidence>
<name>A0A212LVD1_9FIRM</name>
<keyword evidence="2" id="KW-1003">Cell membrane</keyword>
<evidence type="ECO:0000256" key="5">
    <source>
        <dbReference type="ARBA" id="ARBA00023136"/>
    </source>
</evidence>
<keyword evidence="4 6" id="KW-1133">Transmembrane helix</keyword>
<evidence type="ECO:0000256" key="2">
    <source>
        <dbReference type="ARBA" id="ARBA00022475"/>
    </source>
</evidence>
<evidence type="ECO:0008006" key="8">
    <source>
        <dbReference type="Google" id="ProtNLM"/>
    </source>
</evidence>